<dbReference type="EMBL" id="VDEP01000442">
    <property type="protein sequence ID" value="KAA1080252.1"/>
    <property type="molecule type" value="Genomic_DNA"/>
</dbReference>
<proteinExistence type="predicted"/>
<evidence type="ECO:0000313" key="1">
    <source>
        <dbReference type="EMBL" id="KAA1080252.1"/>
    </source>
</evidence>
<evidence type="ECO:0000313" key="2">
    <source>
        <dbReference type="EMBL" id="KAA1103981.1"/>
    </source>
</evidence>
<evidence type="ECO:0000313" key="3">
    <source>
        <dbReference type="Proteomes" id="UP000324748"/>
    </source>
</evidence>
<dbReference type="Proteomes" id="UP000324748">
    <property type="component" value="Unassembled WGS sequence"/>
</dbReference>
<comment type="caution">
    <text evidence="1">The sequence shown here is derived from an EMBL/GenBank/DDBJ whole genome shotgun (WGS) entry which is preliminary data.</text>
</comment>
<keyword evidence="3" id="KW-1185">Reference proteome</keyword>
<dbReference type="AlphaFoldDB" id="A0A5B0MUK1"/>
<name>A0A5B0MUK1_PUCGR</name>
<reference evidence="3 4" key="1">
    <citation type="submission" date="2019-05" db="EMBL/GenBank/DDBJ databases">
        <title>Emergence of the Ug99 lineage of the wheat stem rust pathogen through somatic hybridization.</title>
        <authorList>
            <person name="Li F."/>
            <person name="Upadhyaya N.M."/>
            <person name="Sperschneider J."/>
            <person name="Matny O."/>
            <person name="Nguyen-Phuc H."/>
            <person name="Mago R."/>
            <person name="Raley C."/>
            <person name="Miller M.E."/>
            <person name="Silverstein K.A.T."/>
            <person name="Henningsen E."/>
            <person name="Hirsch C.D."/>
            <person name="Visser B."/>
            <person name="Pretorius Z.A."/>
            <person name="Steffenson B.J."/>
            <person name="Schwessinger B."/>
            <person name="Dodds P.N."/>
            <person name="Figueroa M."/>
        </authorList>
    </citation>
    <scope>NUCLEOTIDE SEQUENCE [LARGE SCALE GENOMIC DNA]</scope>
    <source>
        <strain evidence="2">21-0</strain>
        <strain evidence="1 4">Ug99</strain>
    </source>
</reference>
<dbReference type="EMBL" id="VSWC01000041">
    <property type="protein sequence ID" value="KAA1103981.1"/>
    <property type="molecule type" value="Genomic_DNA"/>
</dbReference>
<accession>A0A5B0MUK1</accession>
<evidence type="ECO:0000313" key="4">
    <source>
        <dbReference type="Proteomes" id="UP000325313"/>
    </source>
</evidence>
<sequence length="153" mass="16713">MHLAKELLFATDGWHWHLGKHFWRPGPPRERGSFGDLGHLPQQALLATDGTSPASHFARRAHLWRGAPGRKDSLSCEGAPVAKRASSARCTPVPKRSCSAGATVVVRDRWQLAQDALGPTNETSLKRVCLRPVAPLVKEAVFAKGDPGNWIQI</sequence>
<protein>
    <submittedName>
        <fullName evidence="1">Uncharacterized protein</fullName>
    </submittedName>
</protein>
<dbReference type="Proteomes" id="UP000325313">
    <property type="component" value="Unassembled WGS sequence"/>
</dbReference>
<gene>
    <name evidence="2" type="ORF">PGT21_006565</name>
    <name evidence="1" type="ORF">PGTUg99_026826</name>
</gene>
<organism evidence="1 4">
    <name type="scientific">Puccinia graminis f. sp. tritici</name>
    <dbReference type="NCBI Taxonomy" id="56615"/>
    <lineage>
        <taxon>Eukaryota</taxon>
        <taxon>Fungi</taxon>
        <taxon>Dikarya</taxon>
        <taxon>Basidiomycota</taxon>
        <taxon>Pucciniomycotina</taxon>
        <taxon>Pucciniomycetes</taxon>
        <taxon>Pucciniales</taxon>
        <taxon>Pucciniaceae</taxon>
        <taxon>Puccinia</taxon>
    </lineage>
</organism>